<dbReference type="InterPro" id="IPR024977">
    <property type="entry name" value="Apc4-like_WD40_dom"/>
</dbReference>
<dbReference type="InterPro" id="IPR001680">
    <property type="entry name" value="WD40_rpt"/>
</dbReference>
<feature type="domain" description="Anaphase-promoting complex subunit 4-like WD40" evidence="3">
    <location>
        <begin position="228"/>
        <end position="310"/>
    </location>
</feature>
<dbReference type="PROSITE" id="PS00678">
    <property type="entry name" value="WD_REPEATS_1"/>
    <property type="match status" value="1"/>
</dbReference>
<accession>A0A0N5AVI8</accession>
<dbReference type="InterPro" id="IPR015943">
    <property type="entry name" value="WD40/YVTN_repeat-like_dom_sf"/>
</dbReference>
<reference evidence="5" key="1">
    <citation type="submission" date="2017-02" db="UniProtKB">
        <authorList>
            <consortium name="WormBaseParasite"/>
        </authorList>
    </citation>
    <scope>IDENTIFICATION</scope>
</reference>
<organism evidence="4 5">
    <name type="scientific">Syphacia muris</name>
    <dbReference type="NCBI Taxonomy" id="451379"/>
    <lineage>
        <taxon>Eukaryota</taxon>
        <taxon>Metazoa</taxon>
        <taxon>Ecdysozoa</taxon>
        <taxon>Nematoda</taxon>
        <taxon>Chromadorea</taxon>
        <taxon>Rhabditida</taxon>
        <taxon>Spirurina</taxon>
        <taxon>Oxyuridomorpha</taxon>
        <taxon>Oxyuroidea</taxon>
        <taxon>Oxyuridae</taxon>
        <taxon>Syphacia</taxon>
    </lineage>
</organism>
<dbReference type="Gene3D" id="2.130.10.10">
    <property type="entry name" value="YVTN repeat-like/Quinoprotein amine dehydrogenase"/>
    <property type="match status" value="1"/>
</dbReference>
<dbReference type="Proteomes" id="UP000046393">
    <property type="component" value="Unplaced"/>
</dbReference>
<proteinExistence type="predicted"/>
<name>A0A0N5AVI8_9BILA</name>
<evidence type="ECO:0000313" key="5">
    <source>
        <dbReference type="WBParaSite" id="SMUV_0000890901-mRNA-1"/>
    </source>
</evidence>
<evidence type="ECO:0000259" key="3">
    <source>
        <dbReference type="Pfam" id="PF12894"/>
    </source>
</evidence>
<keyword evidence="2" id="KW-0677">Repeat</keyword>
<dbReference type="STRING" id="451379.A0A0N5AVI8"/>
<evidence type="ECO:0000256" key="2">
    <source>
        <dbReference type="ARBA" id="ARBA00022737"/>
    </source>
</evidence>
<dbReference type="PANTHER" id="PTHR19854">
    <property type="entry name" value="TRANSDUCIN BETA-LIKE 3"/>
    <property type="match status" value="1"/>
</dbReference>
<dbReference type="InterPro" id="IPR036322">
    <property type="entry name" value="WD40_repeat_dom_sf"/>
</dbReference>
<keyword evidence="1" id="KW-0853">WD repeat</keyword>
<keyword evidence="4" id="KW-1185">Reference proteome</keyword>
<dbReference type="WBParaSite" id="SMUV_0000890901-mRNA-1">
    <property type="protein sequence ID" value="SMUV_0000890901-mRNA-1"/>
    <property type="gene ID" value="SMUV_0000890901"/>
</dbReference>
<evidence type="ECO:0000313" key="4">
    <source>
        <dbReference type="Proteomes" id="UP000046393"/>
    </source>
</evidence>
<dbReference type="PANTHER" id="PTHR19854:SF1">
    <property type="entry name" value="GUANINE NUCLEOTIDE-BINDING PROTEIN SUBUNIT BETA-LIKE PROTEIN 1"/>
    <property type="match status" value="1"/>
</dbReference>
<protein>
    <submittedName>
        <fullName evidence="5">WD_REPEATS_REGION domain-containing protein</fullName>
    </submittedName>
</protein>
<dbReference type="SUPFAM" id="SSF50978">
    <property type="entry name" value="WD40 repeat-like"/>
    <property type="match status" value="1"/>
</dbReference>
<dbReference type="SMART" id="SM00320">
    <property type="entry name" value="WD40"/>
    <property type="match status" value="4"/>
</dbReference>
<sequence>MSVPAPVFIHHGFFGGACCSCILVVDDSSYLVIGSVRGACKVFSTISQLPVLTAYDDPEHRSIISVGQIKANYLFVHIRSYGVLLLRFYKDLHDLKFETEKLLITKHYGFCRTISYSGCVYIPLYDERRSEVKENLHCQETKNPVKIVDEHWDEQNLDINFDDGKSRGMLMSLSVIDRTGSNNKFLVCCFEEGSLALMDIRLKKLIQLASVRAFEETILACSVFANSIAVSSVKNVIKLYRIGESTMIHEKSVPYPSEVGGCGSLCFSPCGKFLASGYWDGSIRVHSVKSQKLRVVVDFHKDTIDFLDWHLVSGKRLLFACCKDGSLSMWNLFKD</sequence>
<evidence type="ECO:0000256" key="1">
    <source>
        <dbReference type="ARBA" id="ARBA00022574"/>
    </source>
</evidence>
<dbReference type="InterPro" id="IPR019775">
    <property type="entry name" value="WD40_repeat_CS"/>
</dbReference>
<dbReference type="AlphaFoldDB" id="A0A0N5AVI8"/>
<dbReference type="Pfam" id="PF12894">
    <property type="entry name" value="ANAPC4_WD40"/>
    <property type="match status" value="1"/>
</dbReference>